<dbReference type="AlphaFoldDB" id="A0A3G8ZP24"/>
<evidence type="ECO:0000256" key="6">
    <source>
        <dbReference type="ARBA" id="ARBA00022692"/>
    </source>
</evidence>
<protein>
    <recommendedName>
        <fullName evidence="9">Transport permease protein</fullName>
    </recommendedName>
</protein>
<proteinExistence type="inferred from homology"/>
<reference evidence="11 12" key="1">
    <citation type="submission" date="2018-11" db="EMBL/GenBank/DDBJ databases">
        <authorList>
            <person name="Da X."/>
        </authorList>
    </citation>
    <scope>NUCLEOTIDE SEQUENCE [LARGE SCALE GENOMIC DNA]</scope>
    <source>
        <strain evidence="11 12">S14-144</strain>
    </source>
</reference>
<evidence type="ECO:0000256" key="8">
    <source>
        <dbReference type="ARBA" id="ARBA00023136"/>
    </source>
</evidence>
<feature type="transmembrane region" description="Helical" evidence="9">
    <location>
        <begin position="180"/>
        <end position="201"/>
    </location>
</feature>
<dbReference type="EMBL" id="CP034170">
    <property type="protein sequence ID" value="AZI58525.1"/>
    <property type="molecule type" value="Genomic_DNA"/>
</dbReference>
<keyword evidence="8 9" id="KW-0472">Membrane</keyword>
<feature type="domain" description="ABC transmembrane type-2" evidence="10">
    <location>
        <begin position="31"/>
        <end position="269"/>
    </location>
</feature>
<keyword evidence="6 9" id="KW-0812">Transmembrane</keyword>
<name>A0A3G8ZP24_9ACTN</name>
<keyword evidence="5" id="KW-0997">Cell inner membrane</keyword>
<dbReference type="Pfam" id="PF01061">
    <property type="entry name" value="ABC2_membrane"/>
    <property type="match status" value="1"/>
</dbReference>
<dbReference type="OrthoDB" id="9789409at2"/>
<keyword evidence="7 9" id="KW-1133">Transmembrane helix</keyword>
<dbReference type="KEGG" id="nak:EH165_10685"/>
<sequence length="277" mass="31164">MSVLGDLRGSRELLSNLTMREVRGKYKRSLLGQGWSLLNPIATLSIYSLVFGFVLRQNPAPGDPSGLKVFALWLACALLPWNFFNNTVQGGMSALVSNGNLLQKVYFPRYTLVVASMLASLVTFGFELVVLLVALVLFGATPWLFLPGVIVAVVVMAFFGLGIALMLSIANVYFRDTAQFVGIFMQIWFYATPIIYPVHLIQDKQIELKAQGNNIPLEFIYRLNPLDRFSTIFRNLFYDNRWPAWDDALYCFCAAAISMTLGIWVFTRFQGKIAEEL</sequence>
<dbReference type="GO" id="GO:0005886">
    <property type="term" value="C:plasma membrane"/>
    <property type="evidence" value="ECO:0007669"/>
    <property type="project" value="UniProtKB-SubCell"/>
</dbReference>
<keyword evidence="3 9" id="KW-0813">Transport</keyword>
<dbReference type="PANTHER" id="PTHR30413">
    <property type="entry name" value="INNER MEMBRANE TRANSPORT PERMEASE"/>
    <property type="match status" value="1"/>
</dbReference>
<feature type="transmembrane region" description="Helical" evidence="9">
    <location>
        <begin position="110"/>
        <end position="137"/>
    </location>
</feature>
<dbReference type="PANTHER" id="PTHR30413:SF8">
    <property type="entry name" value="TRANSPORT PERMEASE PROTEIN"/>
    <property type="match status" value="1"/>
</dbReference>
<evidence type="ECO:0000256" key="5">
    <source>
        <dbReference type="ARBA" id="ARBA00022519"/>
    </source>
</evidence>
<feature type="transmembrane region" description="Helical" evidence="9">
    <location>
        <begin position="67"/>
        <end position="84"/>
    </location>
</feature>
<feature type="transmembrane region" description="Helical" evidence="9">
    <location>
        <begin position="37"/>
        <end position="55"/>
    </location>
</feature>
<keyword evidence="4 9" id="KW-1003">Cell membrane</keyword>
<dbReference type="GO" id="GO:0015920">
    <property type="term" value="P:lipopolysaccharide transport"/>
    <property type="evidence" value="ECO:0007669"/>
    <property type="project" value="TreeGrafter"/>
</dbReference>
<evidence type="ECO:0000313" key="11">
    <source>
        <dbReference type="EMBL" id="AZI58525.1"/>
    </source>
</evidence>
<feature type="transmembrane region" description="Helical" evidence="9">
    <location>
        <begin position="144"/>
        <end position="174"/>
    </location>
</feature>
<keyword evidence="12" id="KW-1185">Reference proteome</keyword>
<evidence type="ECO:0000256" key="1">
    <source>
        <dbReference type="ARBA" id="ARBA00004429"/>
    </source>
</evidence>
<dbReference type="PROSITE" id="PS51012">
    <property type="entry name" value="ABC_TM2"/>
    <property type="match status" value="1"/>
</dbReference>
<dbReference type="InterPro" id="IPR013525">
    <property type="entry name" value="ABC2_TM"/>
</dbReference>
<dbReference type="GO" id="GO:0140359">
    <property type="term" value="F:ABC-type transporter activity"/>
    <property type="evidence" value="ECO:0007669"/>
    <property type="project" value="InterPro"/>
</dbReference>
<feature type="transmembrane region" description="Helical" evidence="9">
    <location>
        <begin position="248"/>
        <end position="267"/>
    </location>
</feature>
<evidence type="ECO:0000256" key="7">
    <source>
        <dbReference type="ARBA" id="ARBA00022989"/>
    </source>
</evidence>
<reference evidence="11 12" key="2">
    <citation type="submission" date="2018-12" db="EMBL/GenBank/DDBJ databases">
        <title>Nakamurella antarcticus sp. nov., isolated from Antarctica South Shetland Islands soil.</title>
        <authorList>
            <person name="Peng F."/>
        </authorList>
    </citation>
    <scope>NUCLEOTIDE SEQUENCE [LARGE SCALE GENOMIC DNA]</scope>
    <source>
        <strain evidence="11 12">S14-144</strain>
    </source>
</reference>
<evidence type="ECO:0000256" key="3">
    <source>
        <dbReference type="ARBA" id="ARBA00022448"/>
    </source>
</evidence>
<evidence type="ECO:0000256" key="9">
    <source>
        <dbReference type="RuleBase" id="RU361157"/>
    </source>
</evidence>
<evidence type="ECO:0000256" key="4">
    <source>
        <dbReference type="ARBA" id="ARBA00022475"/>
    </source>
</evidence>
<evidence type="ECO:0000259" key="10">
    <source>
        <dbReference type="PROSITE" id="PS51012"/>
    </source>
</evidence>
<dbReference type="Proteomes" id="UP000268084">
    <property type="component" value="Chromosome"/>
</dbReference>
<dbReference type="RefSeq" id="WP_124799434.1">
    <property type="nucleotide sequence ID" value="NZ_CP034170.1"/>
</dbReference>
<evidence type="ECO:0000313" key="12">
    <source>
        <dbReference type="Proteomes" id="UP000268084"/>
    </source>
</evidence>
<organism evidence="11 12">
    <name type="scientific">Nakamurella antarctica</name>
    <dbReference type="NCBI Taxonomy" id="1902245"/>
    <lineage>
        <taxon>Bacteria</taxon>
        <taxon>Bacillati</taxon>
        <taxon>Actinomycetota</taxon>
        <taxon>Actinomycetes</taxon>
        <taxon>Nakamurellales</taxon>
        <taxon>Nakamurellaceae</taxon>
        <taxon>Nakamurella</taxon>
    </lineage>
</organism>
<comment type="subcellular location">
    <subcellularLocation>
        <location evidence="1">Cell inner membrane</location>
        <topology evidence="1">Multi-pass membrane protein</topology>
    </subcellularLocation>
    <subcellularLocation>
        <location evidence="9">Cell membrane</location>
        <topology evidence="9">Multi-pass membrane protein</topology>
    </subcellularLocation>
</comment>
<evidence type="ECO:0000256" key="2">
    <source>
        <dbReference type="ARBA" id="ARBA00007783"/>
    </source>
</evidence>
<comment type="similarity">
    <text evidence="2 9">Belongs to the ABC-2 integral membrane protein family.</text>
</comment>
<accession>A0A3G8ZP24</accession>
<dbReference type="InterPro" id="IPR047817">
    <property type="entry name" value="ABC2_TM_bact-type"/>
</dbReference>
<gene>
    <name evidence="11" type="ORF">EH165_10685</name>
</gene>